<comment type="caution">
    <text evidence="2">The sequence shown here is derived from an EMBL/GenBank/DDBJ whole genome shotgun (WGS) entry which is preliminary data.</text>
</comment>
<sequence length="133" mass="14407">MNRTISPVLLLLSMVVLLLTTTTTTSPLAHQDSRCPFLDLAAATFPVGQSPQPCTTISDCPREQLCCPVRSSSTDLCLQPISRCPSFPTAESLSPPIPCNCDCDCPQEQICCPSDNSTTKHCLFPRPPNPFPQ</sequence>
<organism evidence="2 3">
    <name type="scientific">Petrolisthes manimaculis</name>
    <dbReference type="NCBI Taxonomy" id="1843537"/>
    <lineage>
        <taxon>Eukaryota</taxon>
        <taxon>Metazoa</taxon>
        <taxon>Ecdysozoa</taxon>
        <taxon>Arthropoda</taxon>
        <taxon>Crustacea</taxon>
        <taxon>Multicrustacea</taxon>
        <taxon>Malacostraca</taxon>
        <taxon>Eumalacostraca</taxon>
        <taxon>Eucarida</taxon>
        <taxon>Decapoda</taxon>
        <taxon>Pleocyemata</taxon>
        <taxon>Anomura</taxon>
        <taxon>Galatheoidea</taxon>
        <taxon>Porcellanidae</taxon>
        <taxon>Petrolisthes</taxon>
    </lineage>
</organism>
<feature type="chain" id="PRO_5042128058" description="WAP domain-containing protein" evidence="1">
    <location>
        <begin position="26"/>
        <end position="133"/>
    </location>
</feature>
<keyword evidence="3" id="KW-1185">Reference proteome</keyword>
<accession>A0AAE1QI01</accession>
<protein>
    <recommendedName>
        <fullName evidence="4">WAP domain-containing protein</fullName>
    </recommendedName>
</protein>
<evidence type="ECO:0000313" key="3">
    <source>
        <dbReference type="Proteomes" id="UP001292094"/>
    </source>
</evidence>
<evidence type="ECO:0000256" key="1">
    <source>
        <dbReference type="SAM" id="SignalP"/>
    </source>
</evidence>
<dbReference type="EMBL" id="JAWZYT010000202">
    <property type="protein sequence ID" value="KAK4326695.1"/>
    <property type="molecule type" value="Genomic_DNA"/>
</dbReference>
<reference evidence="2" key="1">
    <citation type="submission" date="2023-11" db="EMBL/GenBank/DDBJ databases">
        <title>Genome assemblies of two species of porcelain crab, Petrolisthes cinctipes and Petrolisthes manimaculis (Anomura: Porcellanidae).</title>
        <authorList>
            <person name="Angst P."/>
        </authorList>
    </citation>
    <scope>NUCLEOTIDE SEQUENCE</scope>
    <source>
        <strain evidence="2">PB745_02</strain>
        <tissue evidence="2">Gill</tissue>
    </source>
</reference>
<evidence type="ECO:0008006" key="4">
    <source>
        <dbReference type="Google" id="ProtNLM"/>
    </source>
</evidence>
<feature type="signal peptide" evidence="1">
    <location>
        <begin position="1"/>
        <end position="25"/>
    </location>
</feature>
<evidence type="ECO:0000313" key="2">
    <source>
        <dbReference type="EMBL" id="KAK4326695.1"/>
    </source>
</evidence>
<gene>
    <name evidence="2" type="ORF">Pmani_002801</name>
</gene>
<proteinExistence type="predicted"/>
<keyword evidence="1" id="KW-0732">Signal</keyword>
<name>A0AAE1QI01_9EUCA</name>
<dbReference type="Proteomes" id="UP001292094">
    <property type="component" value="Unassembled WGS sequence"/>
</dbReference>
<dbReference type="AlphaFoldDB" id="A0AAE1QI01"/>